<dbReference type="EMBL" id="BPQG01000004">
    <property type="protein sequence ID" value="GJD42422.1"/>
    <property type="molecule type" value="Genomic_DNA"/>
</dbReference>
<keyword evidence="6" id="KW-1185">Reference proteome</keyword>
<dbReference type="InterPro" id="IPR050300">
    <property type="entry name" value="GDXG_lipolytic_enzyme"/>
</dbReference>
<name>A0ABQ4QBF1_9HYPH</name>
<protein>
    <submittedName>
        <fullName evidence="5">Acetyl esterase</fullName>
    </submittedName>
</protein>
<evidence type="ECO:0000313" key="6">
    <source>
        <dbReference type="Proteomes" id="UP001055117"/>
    </source>
</evidence>
<proteinExistence type="inferred from homology"/>
<dbReference type="InterPro" id="IPR013094">
    <property type="entry name" value="AB_hydrolase_3"/>
</dbReference>
<sequence length="367" mass="39920">MVVRALGGFAARDEMAMRPRRAKMRAGFADALRPRAALPQETRKETKRPMIDHALFDPATIDPETKRLNAEIVAAHAAQADPWSLPIAEVRARRRAGTPASPAMPRSTRAETMTIEGPGGPLDLRVIRPRAGVKLRGAYLHIHRGGWVWGSADEQDPWLERIADTCGFICLSVDYRLAPEHPYPAALLDCEAAALWLAGPGKAEFGVTALTIGGESVGAHLAVMVLLRLRDRHALPRAFRGANLNAGFFDLGLTPSVRNWGDERLVCNTTDLTAFANGYVRDGIDRRRPDVSPIYADLKGLPPALFTVGTCDPLLDDTLYMSGRWAAAGNGGHTAVYAGGCHVFIRYPGAMSERALELIDRFLMALA</sequence>
<dbReference type="PANTHER" id="PTHR48081">
    <property type="entry name" value="AB HYDROLASE SUPERFAMILY PROTEIN C4A8.06C"/>
    <property type="match status" value="1"/>
</dbReference>
<dbReference type="PANTHER" id="PTHR48081:SF30">
    <property type="entry name" value="ACETYL-HYDROLASE LIPR-RELATED"/>
    <property type="match status" value="1"/>
</dbReference>
<dbReference type="InterPro" id="IPR029058">
    <property type="entry name" value="AB_hydrolase_fold"/>
</dbReference>
<reference evidence="5 6" key="1">
    <citation type="journal article" date="2021" name="Front. Microbiol.">
        <title>Comprehensive Comparative Genomics and Phenotyping of Methylobacterium Species.</title>
        <authorList>
            <person name="Alessa O."/>
            <person name="Ogura Y."/>
            <person name="Fujitani Y."/>
            <person name="Takami H."/>
            <person name="Hayashi T."/>
            <person name="Sahin N."/>
            <person name="Tani A."/>
        </authorList>
    </citation>
    <scope>NUCLEOTIDE SEQUENCE [LARGE SCALE GENOMIC DNA]</scope>
    <source>
        <strain evidence="5 6">DSM 23679</strain>
    </source>
</reference>
<dbReference type="Proteomes" id="UP001055117">
    <property type="component" value="Unassembled WGS sequence"/>
</dbReference>
<dbReference type="Gene3D" id="3.40.50.1820">
    <property type="entry name" value="alpha/beta hydrolase"/>
    <property type="match status" value="1"/>
</dbReference>
<keyword evidence="2" id="KW-0378">Hydrolase</keyword>
<organism evidence="5 6">
    <name type="scientific">Methylobacterium cerastii</name>
    <dbReference type="NCBI Taxonomy" id="932741"/>
    <lineage>
        <taxon>Bacteria</taxon>
        <taxon>Pseudomonadati</taxon>
        <taxon>Pseudomonadota</taxon>
        <taxon>Alphaproteobacteria</taxon>
        <taxon>Hyphomicrobiales</taxon>
        <taxon>Methylobacteriaceae</taxon>
        <taxon>Methylobacterium</taxon>
    </lineage>
</organism>
<feature type="region of interest" description="Disordered" evidence="3">
    <location>
        <begin position="95"/>
        <end position="115"/>
    </location>
</feature>
<comment type="similarity">
    <text evidence="1">Belongs to the 'GDXG' lipolytic enzyme family.</text>
</comment>
<feature type="domain" description="Alpha/beta hydrolase fold-3" evidence="4">
    <location>
        <begin position="140"/>
        <end position="345"/>
    </location>
</feature>
<evidence type="ECO:0000256" key="1">
    <source>
        <dbReference type="ARBA" id="ARBA00010515"/>
    </source>
</evidence>
<gene>
    <name evidence="5" type="primary">aes_1</name>
    <name evidence="5" type="ORF">AFCDBAGC_0258</name>
</gene>
<evidence type="ECO:0000313" key="5">
    <source>
        <dbReference type="EMBL" id="GJD42422.1"/>
    </source>
</evidence>
<comment type="caution">
    <text evidence="5">The sequence shown here is derived from an EMBL/GenBank/DDBJ whole genome shotgun (WGS) entry which is preliminary data.</text>
</comment>
<dbReference type="SUPFAM" id="SSF53474">
    <property type="entry name" value="alpha/beta-Hydrolases"/>
    <property type="match status" value="1"/>
</dbReference>
<evidence type="ECO:0000259" key="4">
    <source>
        <dbReference type="Pfam" id="PF07859"/>
    </source>
</evidence>
<evidence type="ECO:0000256" key="3">
    <source>
        <dbReference type="SAM" id="MobiDB-lite"/>
    </source>
</evidence>
<dbReference type="Pfam" id="PF07859">
    <property type="entry name" value="Abhydrolase_3"/>
    <property type="match status" value="1"/>
</dbReference>
<evidence type="ECO:0000256" key="2">
    <source>
        <dbReference type="ARBA" id="ARBA00022801"/>
    </source>
</evidence>
<accession>A0ABQ4QBF1</accession>